<evidence type="ECO:0000313" key="6">
    <source>
        <dbReference type="Proteomes" id="UP000075606"/>
    </source>
</evidence>
<comment type="similarity">
    <text evidence="1">Belongs to the AAA ATPase family.</text>
</comment>
<dbReference type="InterPro" id="IPR027417">
    <property type="entry name" value="P-loop_NTPase"/>
</dbReference>
<sequence>MAKADLLIKLVGAINKGDNQLYKKVVESIIAEERKKNHHVLANQLQDRIDQFRPVNKNGYQHHVNGNTGSLSLDSFLLNVRPTKSLSELILDEDTIKSVYNFVQEHHRRDVLKTYNLEPRHTLLTIGAPGNGKTSLAEAIAHELMVPFYIVRYDGIIGSYLGETASRLKKLFDFIKTQECVLFFDEFDSIGKERGDEHETGEIKRVVSSLLFQIDNLPSYVISIGATNHPELLDRAVWRRFQVRLQLNLPDIKMITRFIEKFESRIDTAFGYSPKTLASKLKGLSFAEVEEFCLDVQRKYVLRLPEANIKEVVQDCLDELAVKTQITHVKQTPSNISETKRS</sequence>
<keyword evidence="6" id="KW-1185">Reference proteome</keyword>
<keyword evidence="3" id="KW-0067">ATP-binding</keyword>
<comment type="caution">
    <text evidence="5">The sequence shown here is derived from an EMBL/GenBank/DDBJ whole genome shotgun (WGS) entry which is preliminary data.</text>
</comment>
<protein>
    <submittedName>
        <fullName evidence="5">AAA family ATPase</fullName>
    </submittedName>
</protein>
<dbReference type="Pfam" id="PF00004">
    <property type="entry name" value="AAA"/>
    <property type="match status" value="1"/>
</dbReference>
<dbReference type="RefSeq" id="WP_068225213.1">
    <property type="nucleotide sequence ID" value="NZ_LRPC01000033.1"/>
</dbReference>
<evidence type="ECO:0000256" key="1">
    <source>
        <dbReference type="ARBA" id="ARBA00006914"/>
    </source>
</evidence>
<dbReference type="Gene3D" id="3.40.50.300">
    <property type="entry name" value="P-loop containing nucleotide triphosphate hydrolases"/>
    <property type="match status" value="1"/>
</dbReference>
<dbReference type="EMBL" id="LRPC01000033">
    <property type="protein sequence ID" value="KYG71209.1"/>
    <property type="molecule type" value="Genomic_DNA"/>
</dbReference>
<gene>
    <name evidence="5" type="ORF">AWW68_18550</name>
</gene>
<dbReference type="InterPro" id="IPR003593">
    <property type="entry name" value="AAA+_ATPase"/>
</dbReference>
<dbReference type="Proteomes" id="UP000075606">
    <property type="component" value="Unassembled WGS sequence"/>
</dbReference>
<dbReference type="InterPro" id="IPR050221">
    <property type="entry name" value="26S_Proteasome_ATPase"/>
</dbReference>
<accession>A0A150WXK0</accession>
<name>A0A150WXK0_9BACT</name>
<dbReference type="PANTHER" id="PTHR23073">
    <property type="entry name" value="26S PROTEASOME REGULATORY SUBUNIT"/>
    <property type="match status" value="1"/>
</dbReference>
<organism evidence="5 6">
    <name type="scientific">Roseivirga spongicola</name>
    <dbReference type="NCBI Taxonomy" id="333140"/>
    <lineage>
        <taxon>Bacteria</taxon>
        <taxon>Pseudomonadati</taxon>
        <taxon>Bacteroidota</taxon>
        <taxon>Cytophagia</taxon>
        <taxon>Cytophagales</taxon>
        <taxon>Roseivirgaceae</taxon>
        <taxon>Roseivirga</taxon>
    </lineage>
</organism>
<dbReference type="STRING" id="333140.AWW68_18550"/>
<feature type="domain" description="AAA+ ATPase" evidence="4">
    <location>
        <begin position="119"/>
        <end position="251"/>
    </location>
</feature>
<dbReference type="GO" id="GO:0016887">
    <property type="term" value="F:ATP hydrolysis activity"/>
    <property type="evidence" value="ECO:0007669"/>
    <property type="project" value="InterPro"/>
</dbReference>
<keyword evidence="2" id="KW-0547">Nucleotide-binding</keyword>
<dbReference type="AlphaFoldDB" id="A0A150WXK0"/>
<evidence type="ECO:0000259" key="4">
    <source>
        <dbReference type="SMART" id="SM00382"/>
    </source>
</evidence>
<dbReference type="OrthoDB" id="7438987at2"/>
<evidence type="ECO:0000256" key="3">
    <source>
        <dbReference type="ARBA" id="ARBA00022840"/>
    </source>
</evidence>
<proteinExistence type="inferred from homology"/>
<dbReference type="SMART" id="SM00382">
    <property type="entry name" value="AAA"/>
    <property type="match status" value="1"/>
</dbReference>
<reference evidence="5 6" key="1">
    <citation type="submission" date="2016-01" db="EMBL/GenBank/DDBJ databases">
        <title>Genome sequencing of Roseivirga spongicola UST030701-084.</title>
        <authorList>
            <person name="Selvaratnam C."/>
            <person name="Thevarajoo S."/>
            <person name="Goh K.M."/>
            <person name="Ee R."/>
            <person name="Chan K.-G."/>
            <person name="Chong C.S."/>
        </authorList>
    </citation>
    <scope>NUCLEOTIDE SEQUENCE [LARGE SCALE GENOMIC DNA]</scope>
    <source>
        <strain evidence="5 6">UST030701-084</strain>
    </source>
</reference>
<dbReference type="GO" id="GO:0005524">
    <property type="term" value="F:ATP binding"/>
    <property type="evidence" value="ECO:0007669"/>
    <property type="project" value="UniProtKB-KW"/>
</dbReference>
<evidence type="ECO:0000313" key="5">
    <source>
        <dbReference type="EMBL" id="KYG71209.1"/>
    </source>
</evidence>
<dbReference type="SUPFAM" id="SSF52540">
    <property type="entry name" value="P-loop containing nucleoside triphosphate hydrolases"/>
    <property type="match status" value="1"/>
</dbReference>
<dbReference type="InterPro" id="IPR003959">
    <property type="entry name" value="ATPase_AAA_core"/>
</dbReference>
<dbReference type="CDD" id="cd19481">
    <property type="entry name" value="RecA-like_protease"/>
    <property type="match status" value="1"/>
</dbReference>
<evidence type="ECO:0000256" key="2">
    <source>
        <dbReference type="ARBA" id="ARBA00022741"/>
    </source>
</evidence>